<evidence type="ECO:0000256" key="12">
    <source>
        <dbReference type="ARBA" id="ARBA00023224"/>
    </source>
</evidence>
<evidence type="ECO:0000256" key="2">
    <source>
        <dbReference type="ARBA" id="ARBA00015317"/>
    </source>
</evidence>
<dbReference type="PROSITE" id="PS50262">
    <property type="entry name" value="G_PROTEIN_RECEP_F1_2"/>
    <property type="match status" value="1"/>
</dbReference>
<dbReference type="GO" id="GO:0043410">
    <property type="term" value="P:positive regulation of MAPK cascade"/>
    <property type="evidence" value="ECO:0007669"/>
    <property type="project" value="TreeGrafter"/>
</dbReference>
<evidence type="ECO:0000256" key="5">
    <source>
        <dbReference type="ARBA" id="ARBA00022692"/>
    </source>
</evidence>
<dbReference type="InterPro" id="IPR017452">
    <property type="entry name" value="GPCR_Rhodpsn_7TM"/>
</dbReference>
<evidence type="ECO:0000256" key="7">
    <source>
        <dbReference type="ARBA" id="ARBA00023040"/>
    </source>
</evidence>
<dbReference type="Proteomes" id="UP000663864">
    <property type="component" value="Unassembled WGS sequence"/>
</dbReference>
<dbReference type="GO" id="GO:0004969">
    <property type="term" value="F:histamine receptor activity"/>
    <property type="evidence" value="ECO:0007669"/>
    <property type="project" value="InterPro"/>
</dbReference>
<accession>A0A814RGM2</accession>
<dbReference type="InterPro" id="IPR000921">
    <property type="entry name" value="Histamine_H1_rcpt"/>
</dbReference>
<evidence type="ECO:0000256" key="10">
    <source>
        <dbReference type="ARBA" id="ARBA00023170"/>
    </source>
</evidence>
<dbReference type="SUPFAM" id="SSF81321">
    <property type="entry name" value="Family A G protein-coupled receptor-like"/>
    <property type="match status" value="1"/>
</dbReference>
<evidence type="ECO:0000313" key="18">
    <source>
        <dbReference type="Proteomes" id="UP000663864"/>
    </source>
</evidence>
<comment type="function">
    <text evidence="13">G-protein-coupled receptor for histamine, a biogenic amine that functions as an immune modulator and a neurotransmitter. Through the H1 receptor, histamine mediates the contraction of smooth muscles and increases capillary permeability due to contraction of terminal venules. Also mediates neurotransmission in the central nervous system and thereby regulates circadian rhythms, emotional and locomotor activities as well as cognitive functions.</text>
</comment>
<evidence type="ECO:0000256" key="9">
    <source>
        <dbReference type="ARBA" id="ARBA00023157"/>
    </source>
</evidence>
<name>A0A814RGM2_9BILA</name>
<proteinExistence type="predicted"/>
<dbReference type="GO" id="GO:0045907">
    <property type="term" value="P:positive regulation of vasoconstriction"/>
    <property type="evidence" value="ECO:0007669"/>
    <property type="project" value="InterPro"/>
</dbReference>
<gene>
    <name evidence="17" type="ORF">ZHD862_LOCUS19191</name>
</gene>
<evidence type="ECO:0000256" key="15">
    <source>
        <dbReference type="SAM" id="SignalP"/>
    </source>
</evidence>
<evidence type="ECO:0000256" key="14">
    <source>
        <dbReference type="SAM" id="Phobius"/>
    </source>
</evidence>
<evidence type="ECO:0000256" key="13">
    <source>
        <dbReference type="ARBA" id="ARBA00045624"/>
    </source>
</evidence>
<evidence type="ECO:0000256" key="8">
    <source>
        <dbReference type="ARBA" id="ARBA00023136"/>
    </source>
</evidence>
<evidence type="ECO:0000256" key="6">
    <source>
        <dbReference type="ARBA" id="ARBA00022989"/>
    </source>
</evidence>
<dbReference type="Pfam" id="PF00001">
    <property type="entry name" value="7tm_1"/>
    <property type="match status" value="1"/>
</dbReference>
<dbReference type="GO" id="GO:0005886">
    <property type="term" value="C:plasma membrane"/>
    <property type="evidence" value="ECO:0007669"/>
    <property type="project" value="UniProtKB-SubCell"/>
</dbReference>
<keyword evidence="7" id="KW-0297">G-protein coupled receptor</keyword>
<evidence type="ECO:0000256" key="4">
    <source>
        <dbReference type="ARBA" id="ARBA00022553"/>
    </source>
</evidence>
<feature type="domain" description="G-protein coupled receptors family 1 profile" evidence="16">
    <location>
        <begin position="1"/>
        <end position="129"/>
    </location>
</feature>
<keyword evidence="8 14" id="KW-0472">Membrane</keyword>
<evidence type="ECO:0000256" key="1">
    <source>
        <dbReference type="ARBA" id="ARBA00004651"/>
    </source>
</evidence>
<evidence type="ECO:0000313" key="17">
    <source>
        <dbReference type="EMBL" id="CAF1132092.1"/>
    </source>
</evidence>
<sequence length="172" mass="20033">MLCLFVFFLGRFSQTRTSSYSTSNIDNRTINSNNHHIDMSVTRINNGNKISILTFFDYIINPNLSRSLQKELKAARQLGLLVGVFTITWLPYFILFLVIAWCHNCVSDTIFTVSIWLGYLNSTFNPLIYPLCNTHFRHAFKRILFCKSTKMKITNQSALSELYALHSIRRHR</sequence>
<dbReference type="AlphaFoldDB" id="A0A814RGM2"/>
<feature type="signal peptide" evidence="15">
    <location>
        <begin position="1"/>
        <end position="17"/>
    </location>
</feature>
<keyword evidence="5 14" id="KW-0812">Transmembrane</keyword>
<keyword evidence="4" id="KW-0597">Phosphoprotein</keyword>
<keyword evidence="9" id="KW-1015">Disulfide bond</keyword>
<reference evidence="17" key="1">
    <citation type="submission" date="2021-02" db="EMBL/GenBank/DDBJ databases">
        <authorList>
            <person name="Nowell W R."/>
        </authorList>
    </citation>
    <scope>NUCLEOTIDE SEQUENCE</scope>
</reference>
<keyword evidence="3" id="KW-1003">Cell membrane</keyword>
<evidence type="ECO:0000256" key="3">
    <source>
        <dbReference type="ARBA" id="ARBA00022475"/>
    </source>
</evidence>
<evidence type="ECO:0000256" key="11">
    <source>
        <dbReference type="ARBA" id="ARBA00023180"/>
    </source>
</evidence>
<dbReference type="GO" id="GO:0071880">
    <property type="term" value="P:adenylate cyclase-activating adrenergic receptor signaling pathway"/>
    <property type="evidence" value="ECO:0007669"/>
    <property type="project" value="TreeGrafter"/>
</dbReference>
<keyword evidence="11" id="KW-0325">Glycoprotein</keyword>
<protein>
    <recommendedName>
        <fullName evidence="2">Histamine H1 receptor</fullName>
    </recommendedName>
</protein>
<dbReference type="Gene3D" id="1.20.1070.10">
    <property type="entry name" value="Rhodopsin 7-helix transmembrane proteins"/>
    <property type="match status" value="1"/>
</dbReference>
<dbReference type="InterPro" id="IPR000276">
    <property type="entry name" value="GPCR_Rhodpsn"/>
</dbReference>
<comment type="subcellular location">
    <subcellularLocation>
        <location evidence="1">Cell membrane</location>
        <topology evidence="1">Multi-pass membrane protein</topology>
    </subcellularLocation>
</comment>
<keyword evidence="12" id="KW-0807">Transducer</keyword>
<dbReference type="GO" id="GO:0043114">
    <property type="term" value="P:regulation of vascular permeability"/>
    <property type="evidence" value="ECO:0007669"/>
    <property type="project" value="InterPro"/>
</dbReference>
<keyword evidence="10" id="KW-0675">Receptor</keyword>
<dbReference type="PRINTS" id="PR00237">
    <property type="entry name" value="GPCRRHODOPSN"/>
</dbReference>
<dbReference type="PANTHER" id="PTHR24248:SF204">
    <property type="entry name" value="HISTAMINE H1 RECEPTOR"/>
    <property type="match status" value="1"/>
</dbReference>
<keyword evidence="6 14" id="KW-1133">Transmembrane helix</keyword>
<dbReference type="EMBL" id="CAJNOT010001031">
    <property type="protein sequence ID" value="CAF1132092.1"/>
    <property type="molecule type" value="Genomic_DNA"/>
</dbReference>
<organism evidence="17 18">
    <name type="scientific">Rotaria sordida</name>
    <dbReference type="NCBI Taxonomy" id="392033"/>
    <lineage>
        <taxon>Eukaryota</taxon>
        <taxon>Metazoa</taxon>
        <taxon>Spiralia</taxon>
        <taxon>Gnathifera</taxon>
        <taxon>Rotifera</taxon>
        <taxon>Eurotatoria</taxon>
        <taxon>Bdelloidea</taxon>
        <taxon>Philodinida</taxon>
        <taxon>Philodinidae</taxon>
        <taxon>Rotaria</taxon>
    </lineage>
</organism>
<dbReference type="PRINTS" id="PR00530">
    <property type="entry name" value="HISTAMINEH1R"/>
</dbReference>
<feature type="chain" id="PRO_5032564037" description="Histamine H1 receptor" evidence="15">
    <location>
        <begin position="18"/>
        <end position="172"/>
    </location>
</feature>
<feature type="transmembrane region" description="Helical" evidence="14">
    <location>
        <begin position="78"/>
        <end position="101"/>
    </location>
</feature>
<keyword evidence="15" id="KW-0732">Signal</keyword>
<dbReference type="PANTHER" id="PTHR24248">
    <property type="entry name" value="ADRENERGIC RECEPTOR-RELATED G-PROTEIN COUPLED RECEPTOR"/>
    <property type="match status" value="1"/>
</dbReference>
<comment type="caution">
    <text evidence="17">The sequence shown here is derived from an EMBL/GenBank/DDBJ whole genome shotgun (WGS) entry which is preliminary data.</text>
</comment>
<evidence type="ECO:0000259" key="16">
    <source>
        <dbReference type="PROSITE" id="PS50262"/>
    </source>
</evidence>